<feature type="region of interest" description="Disordered" evidence="1">
    <location>
        <begin position="1"/>
        <end position="86"/>
    </location>
</feature>
<accession>A0A640TQ17</accession>
<gene>
    <name evidence="2" type="ORF">Sliba_46280</name>
</gene>
<protein>
    <submittedName>
        <fullName evidence="2">Uncharacterized protein</fullName>
    </submittedName>
</protein>
<comment type="caution">
    <text evidence="2">The sequence shown here is derived from an EMBL/GenBank/DDBJ whole genome shotgun (WGS) entry which is preliminary data.</text>
</comment>
<evidence type="ECO:0000256" key="1">
    <source>
        <dbReference type="SAM" id="MobiDB-lite"/>
    </source>
</evidence>
<dbReference type="AlphaFoldDB" id="A0A640TQ17"/>
<sequence length="86" mass="9050">MGQADHWIDRTGALPPPGLAPALDGTSSDPASATTPAEAVRPTPLRDQRNRTFALSTDPSPGREKNPEPFMPHTLTPPHDGLSMAG</sequence>
<dbReference type="Proteomes" id="UP000429552">
    <property type="component" value="Unassembled WGS sequence"/>
</dbReference>
<evidence type="ECO:0000313" key="3">
    <source>
        <dbReference type="Proteomes" id="UP000429552"/>
    </source>
</evidence>
<proteinExistence type="predicted"/>
<organism evidence="2 3">
    <name type="scientific">Streptomyces nigrescens</name>
    <dbReference type="NCBI Taxonomy" id="1920"/>
    <lineage>
        <taxon>Bacteria</taxon>
        <taxon>Bacillati</taxon>
        <taxon>Actinomycetota</taxon>
        <taxon>Actinomycetes</taxon>
        <taxon>Kitasatosporales</taxon>
        <taxon>Streptomycetaceae</taxon>
        <taxon>Streptomyces</taxon>
    </lineage>
</organism>
<dbReference type="EMBL" id="BLIP01000001">
    <property type="protein sequence ID" value="GFE24175.1"/>
    <property type="molecule type" value="Genomic_DNA"/>
</dbReference>
<evidence type="ECO:0000313" key="2">
    <source>
        <dbReference type="EMBL" id="GFE24175.1"/>
    </source>
</evidence>
<reference evidence="2 3" key="1">
    <citation type="submission" date="2019-12" db="EMBL/GenBank/DDBJ databases">
        <title>Whole genome shotgun sequence of Streptomyces libani subsp. libani NBRC 13452.</title>
        <authorList>
            <person name="Ichikawa N."/>
            <person name="Kimura A."/>
            <person name="Kitahashi Y."/>
            <person name="Komaki H."/>
            <person name="Tamura T."/>
        </authorList>
    </citation>
    <scope>NUCLEOTIDE SEQUENCE [LARGE SCALE GENOMIC DNA]</scope>
    <source>
        <strain evidence="2 3">NBRC 13452</strain>
    </source>
</reference>
<name>A0A640TQ17_STRNI</name>
<feature type="compositionally biased region" description="Polar residues" evidence="1">
    <location>
        <begin position="26"/>
        <end position="35"/>
    </location>
</feature>